<dbReference type="RefSeq" id="WP_212532151.1">
    <property type="nucleotide sequence ID" value="NZ_JAGSOG010000222.1"/>
</dbReference>
<dbReference type="GO" id="GO:0010333">
    <property type="term" value="F:terpene synthase activity"/>
    <property type="evidence" value="ECO:0007669"/>
    <property type="project" value="InterPro"/>
</dbReference>
<evidence type="ECO:0000313" key="4">
    <source>
        <dbReference type="Proteomes" id="UP000675781"/>
    </source>
</evidence>
<dbReference type="PANTHER" id="PTHR35201:SF4">
    <property type="entry name" value="BETA-PINACENE SYNTHASE-RELATED"/>
    <property type="match status" value="1"/>
</dbReference>
<dbReference type="SFLD" id="SFLDG01020">
    <property type="entry name" value="Terpene_Cyclase_Like_2"/>
    <property type="match status" value="2"/>
</dbReference>
<reference evidence="3" key="1">
    <citation type="submission" date="2021-04" db="EMBL/GenBank/DDBJ databases">
        <title>Genome based classification of Actinospica acidithermotolerans sp. nov., an actinobacterium isolated from an Indonesian hot spring.</title>
        <authorList>
            <person name="Kusuma A.B."/>
            <person name="Putra K.E."/>
            <person name="Nafisah S."/>
            <person name="Loh J."/>
            <person name="Nouioui I."/>
            <person name="Goodfellow M."/>
        </authorList>
    </citation>
    <scope>NUCLEOTIDE SEQUENCE</scope>
    <source>
        <strain evidence="3">CSCA 57</strain>
    </source>
</reference>
<dbReference type="Gene3D" id="1.10.600.10">
    <property type="entry name" value="Farnesyl Diphosphate Synthase"/>
    <property type="match status" value="2"/>
</dbReference>
<dbReference type="PANTHER" id="PTHR35201">
    <property type="entry name" value="TERPENE SYNTHASE"/>
    <property type="match status" value="1"/>
</dbReference>
<gene>
    <name evidence="3" type="ORF">KDL01_30685</name>
</gene>
<dbReference type="GO" id="GO:0046872">
    <property type="term" value="F:metal ion binding"/>
    <property type="evidence" value="ECO:0007669"/>
    <property type="project" value="UniProtKB-KW"/>
</dbReference>
<comment type="similarity">
    <text evidence="2">Belongs to the terpene synthase family.</text>
</comment>
<keyword evidence="1 2" id="KW-0456">Lyase</keyword>
<evidence type="ECO:0000313" key="3">
    <source>
        <dbReference type="EMBL" id="MBR7837685.1"/>
    </source>
</evidence>
<keyword evidence="4" id="KW-1185">Reference proteome</keyword>
<proteinExistence type="inferred from homology"/>
<evidence type="ECO:0000256" key="2">
    <source>
        <dbReference type="RuleBase" id="RU366034"/>
    </source>
</evidence>
<dbReference type="InterPro" id="IPR008949">
    <property type="entry name" value="Isoprenoid_synthase_dom_sf"/>
</dbReference>
<dbReference type="SUPFAM" id="SSF48576">
    <property type="entry name" value="Terpenoid synthases"/>
    <property type="match status" value="2"/>
</dbReference>
<accession>A0A941EU39</accession>
<comment type="cofactor">
    <cofactor evidence="2">
        <name>Mg(2+)</name>
        <dbReference type="ChEBI" id="CHEBI:18420"/>
    </cofactor>
</comment>
<dbReference type="EMBL" id="JAGSOG010000222">
    <property type="protein sequence ID" value="MBR7837685.1"/>
    <property type="molecule type" value="Genomic_DNA"/>
</dbReference>
<organism evidence="3 4">
    <name type="scientific">Actinospica durhamensis</name>
    <dbReference type="NCBI Taxonomy" id="1508375"/>
    <lineage>
        <taxon>Bacteria</taxon>
        <taxon>Bacillati</taxon>
        <taxon>Actinomycetota</taxon>
        <taxon>Actinomycetes</taxon>
        <taxon>Catenulisporales</taxon>
        <taxon>Actinospicaceae</taxon>
        <taxon>Actinospica</taxon>
    </lineage>
</organism>
<dbReference type="Proteomes" id="UP000675781">
    <property type="component" value="Unassembled WGS sequence"/>
</dbReference>
<protein>
    <recommendedName>
        <fullName evidence="2">Terpene synthase</fullName>
        <ecNumber evidence="2">4.2.3.-</ecNumber>
    </recommendedName>
</protein>
<dbReference type="EC" id="4.2.3.-" evidence="2"/>
<evidence type="ECO:0000256" key="1">
    <source>
        <dbReference type="ARBA" id="ARBA00023239"/>
    </source>
</evidence>
<name>A0A941EU39_9ACTN</name>
<sequence>MPQPFELPDFYVPYPARRSPHVERARIESNAWAHAYGMLEGSDVWTEADLDAHDYALLCGYTHPDVSPEMLALITEWYVWVFFFDDHFLARYKSSGNRAGALAYLSRLCAFMAPNHGLTPENPCEAGLVDLWARTAPARSEDWVRRFTESTRHLIMASMWEMDNIAAKRVANPVEYVEMRRRVGGAPWSANLVEHAVNAEVPAAISGTRPMHVLRDAFSDSVHLRNDIFSYQREVEQEGEYDNGVLVFETFLGCPTQEAADRLNDLLTSRLQQFEHTAVVEVPALLAESGLDPKSLADVALYVKGLQDWQSGGHEWHMRSSRYMNKGGRTRSLSPWLLPPASVFSVPGLGNTAFSVKHARDRARSFSHQPYGYTGPSVITAMDVPFPVTINRHLEQARLQDQAWTAAIGLLEEQPGIPGSGVWDARKVVDFDLALCAGGICPRDSLEALCLKTNWLSWGTYADDYYPAVFVRKRDRAAAKEQTERLKLFMPTGDGAALPQARNALERGLGDLWLRTVPDMTEAARVFVRRTVVEMLESWLWELDNTALNRIPDPVDYLEMRRRTFGAEMTAALARLKQGSAIPPEVAQHEAIASLENSAADYGGLINDVFSYQKEMQYDGEVHNILLVVQNFFDCSYEDSLRIVEDLMRRRLEQFNRAAEIELPQLYADYRLDEATRRALDGRAAELRDWLAAVLHWHREVKRYREEDLERHYPELALARR</sequence>
<dbReference type="InterPro" id="IPR034686">
    <property type="entry name" value="Terpene_cyclase-like_2"/>
</dbReference>
<dbReference type="SFLD" id="SFLDS00005">
    <property type="entry name" value="Isoprenoid_Synthase_Type_I"/>
    <property type="match status" value="2"/>
</dbReference>
<keyword evidence="2" id="KW-0479">Metal-binding</keyword>
<dbReference type="Pfam" id="PF19086">
    <property type="entry name" value="Terpene_syn_C_2"/>
    <property type="match status" value="2"/>
</dbReference>
<comment type="caution">
    <text evidence="3">The sequence shown here is derived from an EMBL/GenBank/DDBJ whole genome shotgun (WGS) entry which is preliminary data.</text>
</comment>
<keyword evidence="2" id="KW-0460">Magnesium</keyword>
<dbReference type="AlphaFoldDB" id="A0A941EU39"/>